<dbReference type="InterPro" id="IPR043128">
    <property type="entry name" value="Rev_trsase/Diguanyl_cyclase"/>
</dbReference>
<dbReference type="InterPro" id="IPR051320">
    <property type="entry name" value="Viral_Replic_Matur_Polypro"/>
</dbReference>
<dbReference type="PANTHER" id="PTHR33064">
    <property type="entry name" value="POL PROTEIN"/>
    <property type="match status" value="1"/>
</dbReference>
<dbReference type="AlphaFoldDB" id="A0A392UQB7"/>
<feature type="non-terminal residue" evidence="1">
    <location>
        <position position="1"/>
    </location>
</feature>
<sequence length="44" mass="4788">ISSGGISVDPAKVEAVLEWGTPESVTEIRSFLGLAGYYRRFIES</sequence>
<name>A0A392UQB7_9FABA</name>
<proteinExistence type="predicted"/>
<dbReference type="PANTHER" id="PTHR33064:SF37">
    <property type="entry name" value="RIBONUCLEASE H"/>
    <property type="match status" value="1"/>
</dbReference>
<dbReference type="InterPro" id="IPR043502">
    <property type="entry name" value="DNA/RNA_pol_sf"/>
</dbReference>
<evidence type="ECO:0000313" key="1">
    <source>
        <dbReference type="EMBL" id="MCI74844.1"/>
    </source>
</evidence>
<accession>A0A392UQB7</accession>
<dbReference type="Proteomes" id="UP000265520">
    <property type="component" value="Unassembled WGS sequence"/>
</dbReference>
<dbReference type="Gene3D" id="3.30.70.270">
    <property type="match status" value="1"/>
</dbReference>
<dbReference type="EMBL" id="LXQA010869230">
    <property type="protein sequence ID" value="MCI74844.1"/>
    <property type="molecule type" value="Genomic_DNA"/>
</dbReference>
<keyword evidence="2" id="KW-1185">Reference proteome</keyword>
<reference evidence="1 2" key="1">
    <citation type="journal article" date="2018" name="Front. Plant Sci.">
        <title>Red Clover (Trifolium pratense) and Zigzag Clover (T. medium) - A Picture of Genomic Similarities and Differences.</title>
        <authorList>
            <person name="Dluhosova J."/>
            <person name="Istvanek J."/>
            <person name="Nedelnik J."/>
            <person name="Repkova J."/>
        </authorList>
    </citation>
    <scope>NUCLEOTIDE SEQUENCE [LARGE SCALE GENOMIC DNA]</scope>
    <source>
        <strain evidence="2">cv. 10/8</strain>
        <tissue evidence="1">Leaf</tissue>
    </source>
</reference>
<dbReference type="SUPFAM" id="SSF56672">
    <property type="entry name" value="DNA/RNA polymerases"/>
    <property type="match status" value="1"/>
</dbReference>
<organism evidence="1 2">
    <name type="scientific">Trifolium medium</name>
    <dbReference type="NCBI Taxonomy" id="97028"/>
    <lineage>
        <taxon>Eukaryota</taxon>
        <taxon>Viridiplantae</taxon>
        <taxon>Streptophyta</taxon>
        <taxon>Embryophyta</taxon>
        <taxon>Tracheophyta</taxon>
        <taxon>Spermatophyta</taxon>
        <taxon>Magnoliopsida</taxon>
        <taxon>eudicotyledons</taxon>
        <taxon>Gunneridae</taxon>
        <taxon>Pentapetalae</taxon>
        <taxon>rosids</taxon>
        <taxon>fabids</taxon>
        <taxon>Fabales</taxon>
        <taxon>Fabaceae</taxon>
        <taxon>Papilionoideae</taxon>
        <taxon>50 kb inversion clade</taxon>
        <taxon>NPAAA clade</taxon>
        <taxon>Hologalegina</taxon>
        <taxon>IRL clade</taxon>
        <taxon>Trifolieae</taxon>
        <taxon>Trifolium</taxon>
    </lineage>
</organism>
<evidence type="ECO:0000313" key="2">
    <source>
        <dbReference type="Proteomes" id="UP000265520"/>
    </source>
</evidence>
<comment type="caution">
    <text evidence="1">The sequence shown here is derived from an EMBL/GenBank/DDBJ whole genome shotgun (WGS) entry which is preliminary data.</text>
</comment>
<protein>
    <submittedName>
        <fullName evidence="1">Retrotransposon protein</fullName>
    </submittedName>
</protein>